<dbReference type="InterPro" id="IPR011022">
    <property type="entry name" value="Arrestin_C-like"/>
</dbReference>
<accession>A0A0A1UMQ7</accession>
<evidence type="ECO:0000313" key="4">
    <source>
        <dbReference type="EMBL" id="EXU95991.1"/>
    </source>
</evidence>
<sequence length="383" mass="42341">MSHSSGKIPMACVIHLDNDTVVFRGNTDECAGQVLTGFVVFHLQAPRFIEDICLRVLAILNISNKARSVWHRLRQCFQSAKLRSIETVLEQVCLRGGGLLLPAGNYKYPFEFCLPIDLTESIQGIPEISLKYQVDAIIVDKGMAIFYACKDLRIIRTPALDALEPLQSASGEGIWDDKLKYSIGISPKAVGFGGTIQLTLCADPLTSGIALRDVVVRVIEIREFPIVDCLGPAARASRCIAENLTAQQHITLRSVDKGWMFNVPLSLPRKLGDCVQNLAYNEIKVEHKVEVIISVKELAGHGFKVSDWRSLSFINGYFAINWPVQLRAMVPLRIYMPLNAVFSTKGTLLTMGNPTGINEPASSVAPPMYRKQDQEPPAYTLVS</sequence>
<organism evidence="4 5">
    <name type="scientific">Metarhizium robertsii</name>
    <dbReference type="NCBI Taxonomy" id="568076"/>
    <lineage>
        <taxon>Eukaryota</taxon>
        <taxon>Fungi</taxon>
        <taxon>Dikarya</taxon>
        <taxon>Ascomycota</taxon>
        <taxon>Pezizomycotina</taxon>
        <taxon>Sordariomycetes</taxon>
        <taxon>Hypocreomycetidae</taxon>
        <taxon>Hypocreales</taxon>
        <taxon>Clavicipitaceae</taxon>
        <taxon>Metarhizium</taxon>
    </lineage>
</organism>
<evidence type="ECO:0000259" key="3">
    <source>
        <dbReference type="SMART" id="SM01017"/>
    </source>
</evidence>
<dbReference type="GO" id="GO:0031625">
    <property type="term" value="F:ubiquitin protein ligase binding"/>
    <property type="evidence" value="ECO:0007669"/>
    <property type="project" value="TreeGrafter"/>
</dbReference>
<dbReference type="GO" id="GO:0030674">
    <property type="term" value="F:protein-macromolecule adaptor activity"/>
    <property type="evidence" value="ECO:0007669"/>
    <property type="project" value="TreeGrafter"/>
</dbReference>
<name>A0A0A1UMQ7_9HYPO</name>
<dbReference type="InterPro" id="IPR014756">
    <property type="entry name" value="Ig_E-set"/>
</dbReference>
<evidence type="ECO:0000313" key="5">
    <source>
        <dbReference type="Proteomes" id="UP000030151"/>
    </source>
</evidence>
<dbReference type="EMBL" id="JELW01000058">
    <property type="protein sequence ID" value="EXU95991.1"/>
    <property type="molecule type" value="Genomic_DNA"/>
</dbReference>
<feature type="domain" description="Arrestin C-terminal-like" evidence="3">
    <location>
        <begin position="175"/>
        <end position="298"/>
    </location>
</feature>
<dbReference type="PANTHER" id="PTHR11188:SF17">
    <property type="entry name" value="FI21816P1"/>
    <property type="match status" value="1"/>
</dbReference>
<dbReference type="SUPFAM" id="SSF81296">
    <property type="entry name" value="E set domains"/>
    <property type="match status" value="1"/>
</dbReference>
<dbReference type="SMART" id="SM01017">
    <property type="entry name" value="Arrestin_C"/>
    <property type="match status" value="1"/>
</dbReference>
<dbReference type="InterPro" id="IPR050357">
    <property type="entry name" value="Arrestin_domain-protein"/>
</dbReference>
<gene>
    <name evidence="4" type="ORF">X797_010949</name>
</gene>
<dbReference type="GO" id="GO:0005886">
    <property type="term" value="C:plasma membrane"/>
    <property type="evidence" value="ECO:0007669"/>
    <property type="project" value="TreeGrafter"/>
</dbReference>
<dbReference type="PANTHER" id="PTHR11188">
    <property type="entry name" value="ARRESTIN DOMAIN CONTAINING PROTEIN"/>
    <property type="match status" value="1"/>
</dbReference>
<comment type="similarity">
    <text evidence="1">Belongs to the arrestin family.</text>
</comment>
<dbReference type="Proteomes" id="UP000030151">
    <property type="component" value="Unassembled WGS sequence"/>
</dbReference>
<feature type="region of interest" description="Disordered" evidence="2">
    <location>
        <begin position="360"/>
        <end position="383"/>
    </location>
</feature>
<dbReference type="HOGENOM" id="CLU_018982_0_1_1"/>
<protein>
    <submittedName>
        <fullName evidence="4">Arrestin (Or S-antigen) domain protein</fullName>
    </submittedName>
</protein>
<evidence type="ECO:0000256" key="2">
    <source>
        <dbReference type="SAM" id="MobiDB-lite"/>
    </source>
</evidence>
<proteinExistence type="inferred from homology"/>
<dbReference type="InterPro" id="IPR014752">
    <property type="entry name" value="Arrestin-like_C"/>
</dbReference>
<comment type="caution">
    <text evidence="4">The sequence shown here is derived from an EMBL/GenBank/DDBJ whole genome shotgun (WGS) entry which is preliminary data.</text>
</comment>
<dbReference type="Pfam" id="PF02752">
    <property type="entry name" value="Arrestin_C"/>
    <property type="match status" value="1"/>
</dbReference>
<dbReference type="GO" id="GO:0070086">
    <property type="term" value="P:ubiquitin-dependent endocytosis"/>
    <property type="evidence" value="ECO:0007669"/>
    <property type="project" value="TreeGrafter"/>
</dbReference>
<dbReference type="GO" id="GO:0005829">
    <property type="term" value="C:cytosol"/>
    <property type="evidence" value="ECO:0007669"/>
    <property type="project" value="TreeGrafter"/>
</dbReference>
<dbReference type="AlphaFoldDB" id="A0A0A1UMQ7"/>
<evidence type="ECO:0000256" key="1">
    <source>
        <dbReference type="ARBA" id="ARBA00005298"/>
    </source>
</evidence>
<dbReference type="Gene3D" id="2.60.40.640">
    <property type="match status" value="1"/>
</dbReference>
<reference evidence="4 5" key="1">
    <citation type="submission" date="2014-02" db="EMBL/GenBank/DDBJ databases">
        <title>The genome sequence of the entomopathogenic fungus Metarhizium robertsii ARSEF 2575.</title>
        <authorList>
            <person name="Giuliano Garisto Donzelli B."/>
            <person name="Roe B.A."/>
            <person name="Macmil S.L."/>
            <person name="Krasnoff S.B."/>
            <person name="Gibson D.M."/>
        </authorList>
    </citation>
    <scope>NUCLEOTIDE SEQUENCE [LARGE SCALE GENOMIC DNA]</scope>
    <source>
        <strain evidence="4 5">ARSEF 2575</strain>
    </source>
</reference>